<dbReference type="Proteomes" id="UP001054252">
    <property type="component" value="Unassembled WGS sequence"/>
</dbReference>
<dbReference type="AlphaFoldDB" id="A0AAV5LZC8"/>
<dbReference type="EMBL" id="BPVZ01000162">
    <property type="protein sequence ID" value="GKV42891.1"/>
    <property type="molecule type" value="Genomic_DNA"/>
</dbReference>
<keyword evidence="2" id="KW-1185">Reference proteome</keyword>
<reference evidence="1 2" key="1">
    <citation type="journal article" date="2021" name="Commun. Biol.">
        <title>The genome of Shorea leprosula (Dipterocarpaceae) highlights the ecological relevance of drought in aseasonal tropical rainforests.</title>
        <authorList>
            <person name="Ng K.K.S."/>
            <person name="Kobayashi M.J."/>
            <person name="Fawcett J.A."/>
            <person name="Hatakeyama M."/>
            <person name="Paape T."/>
            <person name="Ng C.H."/>
            <person name="Ang C.C."/>
            <person name="Tnah L.H."/>
            <person name="Lee C.T."/>
            <person name="Nishiyama T."/>
            <person name="Sese J."/>
            <person name="O'Brien M.J."/>
            <person name="Copetti D."/>
            <person name="Mohd Noor M.I."/>
            <person name="Ong R.C."/>
            <person name="Putra M."/>
            <person name="Sireger I.Z."/>
            <person name="Indrioko S."/>
            <person name="Kosugi Y."/>
            <person name="Izuno A."/>
            <person name="Isagi Y."/>
            <person name="Lee S.L."/>
            <person name="Shimizu K.K."/>
        </authorList>
    </citation>
    <scope>NUCLEOTIDE SEQUENCE [LARGE SCALE GENOMIC DNA]</scope>
    <source>
        <strain evidence="1">214</strain>
    </source>
</reference>
<evidence type="ECO:0000313" key="2">
    <source>
        <dbReference type="Proteomes" id="UP001054252"/>
    </source>
</evidence>
<accession>A0AAV5LZC8</accession>
<protein>
    <submittedName>
        <fullName evidence="1">Uncharacterized protein</fullName>
    </submittedName>
</protein>
<proteinExistence type="predicted"/>
<evidence type="ECO:0000313" key="1">
    <source>
        <dbReference type="EMBL" id="GKV42891.1"/>
    </source>
</evidence>
<comment type="caution">
    <text evidence="1">The sequence shown here is derived from an EMBL/GenBank/DDBJ whole genome shotgun (WGS) entry which is preliminary data.</text>
</comment>
<sequence length="83" mass="9178">MAIYRRRRPSILAVRLFLNISLLIDDDLVKLPSSLLGAGPMGKRTGVSLSWLPDKHGRIGQVAENGASLRLKPSPNWAFRVVN</sequence>
<name>A0AAV5LZC8_9ROSI</name>
<gene>
    <name evidence="1" type="ORF">SLEP1_g50254</name>
</gene>
<organism evidence="1 2">
    <name type="scientific">Rubroshorea leprosula</name>
    <dbReference type="NCBI Taxonomy" id="152421"/>
    <lineage>
        <taxon>Eukaryota</taxon>
        <taxon>Viridiplantae</taxon>
        <taxon>Streptophyta</taxon>
        <taxon>Embryophyta</taxon>
        <taxon>Tracheophyta</taxon>
        <taxon>Spermatophyta</taxon>
        <taxon>Magnoliopsida</taxon>
        <taxon>eudicotyledons</taxon>
        <taxon>Gunneridae</taxon>
        <taxon>Pentapetalae</taxon>
        <taxon>rosids</taxon>
        <taxon>malvids</taxon>
        <taxon>Malvales</taxon>
        <taxon>Dipterocarpaceae</taxon>
        <taxon>Rubroshorea</taxon>
    </lineage>
</organism>